<feature type="region of interest" description="Disordered" evidence="1">
    <location>
        <begin position="113"/>
        <end position="142"/>
    </location>
</feature>
<dbReference type="Proteomes" id="UP000827092">
    <property type="component" value="Unassembled WGS sequence"/>
</dbReference>
<reference evidence="2 3" key="1">
    <citation type="journal article" date="2022" name="Nat. Ecol. Evol.">
        <title>A masculinizing supergene underlies an exaggerated male reproductive morph in a spider.</title>
        <authorList>
            <person name="Hendrickx F."/>
            <person name="De Corte Z."/>
            <person name="Sonet G."/>
            <person name="Van Belleghem S.M."/>
            <person name="Kostlbacher S."/>
            <person name="Vangestel C."/>
        </authorList>
    </citation>
    <scope>NUCLEOTIDE SEQUENCE [LARGE SCALE GENOMIC DNA]</scope>
    <source>
        <strain evidence="2">W744_W776</strain>
    </source>
</reference>
<evidence type="ECO:0000256" key="1">
    <source>
        <dbReference type="SAM" id="MobiDB-lite"/>
    </source>
</evidence>
<sequence>MPVWNKPPSHQIALLTNPDVPAEQKPNRDTVIQLLSKANEILNLHKNFFREHDPTTPGSHQIYIDWIKIQEATLNYLSPLTAEEHINAYGHPHTFADDRQSAGAELTCPAVQPSDGCQTTKPHPPQNGISANELLDNPLHPDSSAPSIGDISIFTLPSTSSAMEVNDGFITPSIRKTNNRKTSDINSPSLVHPNKFQHLNHETSLEEVNPSKKMEGNFTQTNARSARIPPLIITNPQFQWTEIRKKLLITLGEERADSPKCANCGGLHVASFRLCRSRPQPKDAPQGPARPNAAAPPPPPAFSMENFPQSSNAPPPPPTWTPVGGHRQLPATSHQAPPAGAPPTSAPPPTSNPGPRPNSTTPDNHTSFDFRTLFFKLHNLWQKFKTSNDIVSKMEIGFEAITELFNLFNHE</sequence>
<feature type="compositionally biased region" description="Pro residues" evidence="1">
    <location>
        <begin position="339"/>
        <end position="356"/>
    </location>
</feature>
<proteinExistence type="predicted"/>
<name>A0AAV6VIS7_9ARAC</name>
<dbReference type="AlphaFoldDB" id="A0AAV6VIS7"/>
<comment type="caution">
    <text evidence="2">The sequence shown here is derived from an EMBL/GenBank/DDBJ whole genome shotgun (WGS) entry which is preliminary data.</text>
</comment>
<dbReference type="EMBL" id="JAFNEN010000075">
    <property type="protein sequence ID" value="KAG8196033.1"/>
    <property type="molecule type" value="Genomic_DNA"/>
</dbReference>
<evidence type="ECO:0000313" key="3">
    <source>
        <dbReference type="Proteomes" id="UP000827092"/>
    </source>
</evidence>
<accession>A0AAV6VIS7</accession>
<organism evidence="2 3">
    <name type="scientific">Oedothorax gibbosus</name>
    <dbReference type="NCBI Taxonomy" id="931172"/>
    <lineage>
        <taxon>Eukaryota</taxon>
        <taxon>Metazoa</taxon>
        <taxon>Ecdysozoa</taxon>
        <taxon>Arthropoda</taxon>
        <taxon>Chelicerata</taxon>
        <taxon>Arachnida</taxon>
        <taxon>Araneae</taxon>
        <taxon>Araneomorphae</taxon>
        <taxon>Entelegynae</taxon>
        <taxon>Araneoidea</taxon>
        <taxon>Linyphiidae</taxon>
        <taxon>Erigoninae</taxon>
        <taxon>Oedothorax</taxon>
    </lineage>
</organism>
<gene>
    <name evidence="2" type="ORF">JTE90_029003</name>
</gene>
<feature type="compositionally biased region" description="Low complexity" evidence="1">
    <location>
        <begin position="284"/>
        <end position="293"/>
    </location>
</feature>
<feature type="region of interest" description="Disordered" evidence="1">
    <location>
        <begin position="277"/>
        <end position="365"/>
    </location>
</feature>
<evidence type="ECO:0000313" key="2">
    <source>
        <dbReference type="EMBL" id="KAG8196033.1"/>
    </source>
</evidence>
<protein>
    <submittedName>
        <fullName evidence="2">Uncharacterized protein</fullName>
    </submittedName>
</protein>
<keyword evidence="3" id="KW-1185">Reference proteome</keyword>